<accession>A0A2P2J2U5</accession>
<sequence length="62" mass="7409">MPIIYLLQGIENKREGHSSCYTLPHHFEIGWKKAFNSVFLTFERINSQRATCLDVRYQVHRK</sequence>
<name>A0A2P2J2U5_RHIMU</name>
<proteinExistence type="predicted"/>
<dbReference type="AlphaFoldDB" id="A0A2P2J2U5"/>
<dbReference type="EMBL" id="GGEC01007307">
    <property type="protein sequence ID" value="MBW87790.1"/>
    <property type="molecule type" value="Transcribed_RNA"/>
</dbReference>
<evidence type="ECO:0000313" key="1">
    <source>
        <dbReference type="EMBL" id="MBW87790.1"/>
    </source>
</evidence>
<protein>
    <submittedName>
        <fullName evidence="1">Uncharacterized protein</fullName>
    </submittedName>
</protein>
<reference evidence="1" key="1">
    <citation type="submission" date="2018-02" db="EMBL/GenBank/DDBJ databases">
        <title>Rhizophora mucronata_Transcriptome.</title>
        <authorList>
            <person name="Meera S.P."/>
            <person name="Sreeshan A."/>
            <person name="Augustine A."/>
        </authorList>
    </citation>
    <scope>NUCLEOTIDE SEQUENCE</scope>
    <source>
        <tissue evidence="1">Leaf</tissue>
    </source>
</reference>
<organism evidence="1">
    <name type="scientific">Rhizophora mucronata</name>
    <name type="common">Asiatic mangrove</name>
    <dbReference type="NCBI Taxonomy" id="61149"/>
    <lineage>
        <taxon>Eukaryota</taxon>
        <taxon>Viridiplantae</taxon>
        <taxon>Streptophyta</taxon>
        <taxon>Embryophyta</taxon>
        <taxon>Tracheophyta</taxon>
        <taxon>Spermatophyta</taxon>
        <taxon>Magnoliopsida</taxon>
        <taxon>eudicotyledons</taxon>
        <taxon>Gunneridae</taxon>
        <taxon>Pentapetalae</taxon>
        <taxon>rosids</taxon>
        <taxon>fabids</taxon>
        <taxon>Malpighiales</taxon>
        <taxon>Rhizophoraceae</taxon>
        <taxon>Rhizophora</taxon>
    </lineage>
</organism>